<sequence length="435" mass="45913">MAPGREARRPQRTPPPPGRPAAETPARPPAAAGAAAAATLLGAQAALPEERRERRPLEGPFLPAPAATGEAAPCEERLPPLRNLEGFGYFLDPAFSRPDPKRLAMDQAAAKPLRDWLALVQRALARHRKGEAGAAACALEAMDHWARNGALLGAFNLQGDYHRAWGLAGAGLSFLALREAPGLEAPRLDRVARWLAAVARQIRPRHDRPSEALISDVRNNQAAWAGLAVAAAGVAAGERALLDWGVERLRNQLLQVDERGALPQELRRGAMALHYHLFAFDALAALERLAVANGIALTEAEAAAYRRLRDFTLAAAREPARIQALVGVAQTNPLRAPVEAPLARAPGLEIASMVMPDAESEAALAPFRPYASVWLGGEVTGWWKPGPRAGKEEAAPSSGPDSDVSASAPAIPPSAGAPEDAPPPPVPSAPLPAPR</sequence>
<feature type="region of interest" description="Disordered" evidence="3">
    <location>
        <begin position="382"/>
        <end position="435"/>
    </location>
</feature>
<evidence type="ECO:0000313" key="5">
    <source>
        <dbReference type="EMBL" id="SHJ95551.1"/>
    </source>
</evidence>
<dbReference type="GO" id="GO:0042597">
    <property type="term" value="C:periplasmic space"/>
    <property type="evidence" value="ECO:0007669"/>
    <property type="project" value="InterPro"/>
</dbReference>
<feature type="compositionally biased region" description="Pro residues" evidence="3">
    <location>
        <begin position="420"/>
        <end position="435"/>
    </location>
</feature>
<feature type="compositionally biased region" description="Basic and acidic residues" evidence="3">
    <location>
        <begin position="48"/>
        <end position="57"/>
    </location>
</feature>
<keyword evidence="6" id="KW-1185">Reference proteome</keyword>
<evidence type="ECO:0000259" key="4">
    <source>
        <dbReference type="Pfam" id="PF05426"/>
    </source>
</evidence>
<dbReference type="Proteomes" id="UP000184387">
    <property type="component" value="Unassembled WGS sequence"/>
</dbReference>
<evidence type="ECO:0000256" key="3">
    <source>
        <dbReference type="SAM" id="MobiDB-lite"/>
    </source>
</evidence>
<dbReference type="EMBL" id="FQZF01000026">
    <property type="protein sequence ID" value="SHJ95551.1"/>
    <property type="molecule type" value="Genomic_DNA"/>
</dbReference>
<dbReference type="InterPro" id="IPR008397">
    <property type="entry name" value="Alginate_lyase_dom"/>
</dbReference>
<evidence type="ECO:0000256" key="1">
    <source>
        <dbReference type="ARBA" id="ARBA00022729"/>
    </source>
</evidence>
<keyword evidence="1" id="KW-0732">Signal</keyword>
<dbReference type="SUPFAM" id="SSF48230">
    <property type="entry name" value="Chondroitin AC/alginate lyase"/>
    <property type="match status" value="1"/>
</dbReference>
<evidence type="ECO:0000256" key="2">
    <source>
        <dbReference type="ARBA" id="ARBA00023239"/>
    </source>
</evidence>
<dbReference type="Pfam" id="PF05426">
    <property type="entry name" value="Alginate_lyase"/>
    <property type="match status" value="1"/>
</dbReference>
<feature type="domain" description="Alginate lyase" evidence="4">
    <location>
        <begin position="96"/>
        <end position="320"/>
    </location>
</feature>
<evidence type="ECO:0000313" key="6">
    <source>
        <dbReference type="Proteomes" id="UP000184387"/>
    </source>
</evidence>
<feature type="compositionally biased region" description="Low complexity" evidence="3">
    <location>
        <begin position="395"/>
        <end position="419"/>
    </location>
</feature>
<feature type="compositionally biased region" description="Low complexity" evidence="3">
    <location>
        <begin position="20"/>
        <end position="47"/>
    </location>
</feature>
<keyword evidence="2 5" id="KW-0456">Lyase</keyword>
<dbReference type="STRING" id="198092.SAMN02745194_03813"/>
<dbReference type="GO" id="GO:0016829">
    <property type="term" value="F:lyase activity"/>
    <property type="evidence" value="ECO:0007669"/>
    <property type="project" value="UniProtKB-KW"/>
</dbReference>
<dbReference type="Gene3D" id="1.50.10.100">
    <property type="entry name" value="Chondroitin AC/alginate lyase"/>
    <property type="match status" value="1"/>
</dbReference>
<name>A0A1M6NIK0_9PROT</name>
<proteinExistence type="predicted"/>
<protein>
    <submittedName>
        <fullName evidence="5">Alginate lyase</fullName>
    </submittedName>
</protein>
<organism evidence="5 6">
    <name type="scientific">Muricoccus roseus</name>
    <dbReference type="NCBI Taxonomy" id="198092"/>
    <lineage>
        <taxon>Bacteria</taxon>
        <taxon>Pseudomonadati</taxon>
        <taxon>Pseudomonadota</taxon>
        <taxon>Alphaproteobacteria</taxon>
        <taxon>Acetobacterales</taxon>
        <taxon>Roseomonadaceae</taxon>
        <taxon>Muricoccus</taxon>
    </lineage>
</organism>
<accession>A0A1M6NIK0</accession>
<feature type="region of interest" description="Disordered" evidence="3">
    <location>
        <begin position="1"/>
        <end position="72"/>
    </location>
</feature>
<dbReference type="AlphaFoldDB" id="A0A1M6NIK0"/>
<dbReference type="InterPro" id="IPR008929">
    <property type="entry name" value="Chondroitin_lyas"/>
</dbReference>
<gene>
    <name evidence="5" type="ORF">SAMN02745194_03813</name>
</gene>
<reference evidence="5 6" key="1">
    <citation type="submission" date="2016-11" db="EMBL/GenBank/DDBJ databases">
        <authorList>
            <person name="Jaros S."/>
            <person name="Januszkiewicz K."/>
            <person name="Wedrychowicz H."/>
        </authorList>
    </citation>
    <scope>NUCLEOTIDE SEQUENCE [LARGE SCALE GENOMIC DNA]</scope>
    <source>
        <strain evidence="5 6">DSM 14916</strain>
    </source>
</reference>